<dbReference type="PANTHER" id="PTHR13633:SF3">
    <property type="entry name" value="MITOCHONDRIAL TRANSCRIPTION RESCUE FACTOR 1"/>
    <property type="match status" value="1"/>
</dbReference>
<feature type="region of interest" description="Disordered" evidence="1">
    <location>
        <begin position="95"/>
        <end position="126"/>
    </location>
</feature>
<keyword evidence="4" id="KW-1185">Reference proteome</keyword>
<evidence type="ECO:0000313" key="3">
    <source>
        <dbReference type="EMBL" id="CAJ0938536.1"/>
    </source>
</evidence>
<feature type="domain" description="Mitochondrial transcription rescue factor 1 C-terminal" evidence="2">
    <location>
        <begin position="190"/>
        <end position="214"/>
    </location>
</feature>
<accession>A0ABN9LC68</accession>
<dbReference type="Pfam" id="PF25818">
    <property type="entry name" value="MTRES1_C"/>
    <property type="match status" value="1"/>
</dbReference>
<evidence type="ECO:0000313" key="4">
    <source>
        <dbReference type="Proteomes" id="UP001176940"/>
    </source>
</evidence>
<feature type="compositionally biased region" description="Acidic residues" evidence="1">
    <location>
        <begin position="105"/>
        <end position="126"/>
    </location>
</feature>
<organism evidence="3 4">
    <name type="scientific">Ranitomeya imitator</name>
    <name type="common">mimic poison frog</name>
    <dbReference type="NCBI Taxonomy" id="111125"/>
    <lineage>
        <taxon>Eukaryota</taxon>
        <taxon>Metazoa</taxon>
        <taxon>Chordata</taxon>
        <taxon>Craniata</taxon>
        <taxon>Vertebrata</taxon>
        <taxon>Euteleostomi</taxon>
        <taxon>Amphibia</taxon>
        <taxon>Batrachia</taxon>
        <taxon>Anura</taxon>
        <taxon>Neobatrachia</taxon>
        <taxon>Hyloidea</taxon>
        <taxon>Dendrobatidae</taxon>
        <taxon>Dendrobatinae</taxon>
        <taxon>Ranitomeya</taxon>
    </lineage>
</organism>
<name>A0ABN9LC68_9NEOB</name>
<dbReference type="Proteomes" id="UP001176940">
    <property type="component" value="Unassembled WGS sequence"/>
</dbReference>
<dbReference type="EMBL" id="CAUEEQ010014474">
    <property type="protein sequence ID" value="CAJ0938536.1"/>
    <property type="molecule type" value="Genomic_DNA"/>
</dbReference>
<reference evidence="3" key="1">
    <citation type="submission" date="2023-07" db="EMBL/GenBank/DDBJ databases">
        <authorList>
            <person name="Stuckert A."/>
        </authorList>
    </citation>
    <scope>NUCLEOTIDE SEQUENCE</scope>
</reference>
<dbReference type="InterPro" id="IPR057896">
    <property type="entry name" value="MTRES1_C"/>
</dbReference>
<gene>
    <name evidence="3" type="ORF">RIMI_LOCUS7591928</name>
</gene>
<dbReference type="PANTHER" id="PTHR13633">
    <property type="entry name" value="MITOCHONDRIAL TRANSCRIPTION RESCUE FACTOR 1"/>
    <property type="match status" value="1"/>
</dbReference>
<proteinExistence type="predicted"/>
<protein>
    <recommendedName>
        <fullName evidence="2">Mitochondrial transcription rescue factor 1 C-terminal domain-containing protein</fullName>
    </recommendedName>
</protein>
<evidence type="ECO:0000256" key="1">
    <source>
        <dbReference type="SAM" id="MobiDB-lite"/>
    </source>
</evidence>
<comment type="caution">
    <text evidence="3">The sequence shown here is derived from an EMBL/GenBank/DDBJ whole genome shotgun (WGS) entry which is preliminary data.</text>
</comment>
<sequence length="256" mass="29397">MWLFRTGYEMTGIRLSIRAFRNVHFYSSSCQRPRSLAHSSAQCIRWWTHCRQLSNCAGYRQPITALLHIHTNGFLTSSLMKPFLCAVRHKSKKSQKQNKTHASQVEEDDDDDEEEVDPEDISDYEDEFVEDPSIPKDYKDVEKAVQSFRFDVILTAGLDTSRNVSLLAAVAYTPTVLCPPMSDSEKRILRKVEEAFYDGKLRLNGEKLWKKSRARSVPQWDQQPQRDSTLEWYLAATCRTSLTSPSEAPANTKEAP</sequence>
<evidence type="ECO:0000259" key="2">
    <source>
        <dbReference type="Pfam" id="PF25818"/>
    </source>
</evidence>